<dbReference type="Proteomes" id="UP000714915">
    <property type="component" value="Unassembled WGS sequence"/>
</dbReference>
<organism evidence="2 3">
    <name type="scientific">Candidatus Dojkabacteria bacterium</name>
    <dbReference type="NCBI Taxonomy" id="2099670"/>
    <lineage>
        <taxon>Bacteria</taxon>
        <taxon>Candidatus Dojkabacteria</taxon>
    </lineage>
</organism>
<keyword evidence="1" id="KW-1133">Transmembrane helix</keyword>
<accession>A0A955RLN3</accession>
<gene>
    <name evidence="2" type="ORF">KC669_02535</name>
</gene>
<evidence type="ECO:0008006" key="4">
    <source>
        <dbReference type="Google" id="ProtNLM"/>
    </source>
</evidence>
<keyword evidence="1" id="KW-0812">Transmembrane</keyword>
<evidence type="ECO:0000256" key="1">
    <source>
        <dbReference type="SAM" id="Phobius"/>
    </source>
</evidence>
<name>A0A955RLN3_9BACT</name>
<proteinExistence type="predicted"/>
<protein>
    <recommendedName>
        <fullName evidence="4">DUF454 family protein</fullName>
    </recommendedName>
</protein>
<comment type="caution">
    <text evidence="2">The sequence shown here is derived from an EMBL/GenBank/DDBJ whole genome shotgun (WGS) entry which is preliminary data.</text>
</comment>
<reference evidence="2" key="2">
    <citation type="journal article" date="2021" name="Microbiome">
        <title>Successional dynamics and alternative stable states in a saline activated sludge microbial community over 9 years.</title>
        <authorList>
            <person name="Wang Y."/>
            <person name="Ye J."/>
            <person name="Ju F."/>
            <person name="Liu L."/>
            <person name="Boyd J.A."/>
            <person name="Deng Y."/>
            <person name="Parks D.H."/>
            <person name="Jiang X."/>
            <person name="Yin X."/>
            <person name="Woodcroft B.J."/>
            <person name="Tyson G.W."/>
            <person name="Hugenholtz P."/>
            <person name="Polz M.F."/>
            <person name="Zhang T."/>
        </authorList>
    </citation>
    <scope>NUCLEOTIDE SEQUENCE</scope>
    <source>
        <strain evidence="2">HKST-UBA09</strain>
    </source>
</reference>
<dbReference type="EMBL" id="JAGQLF010000023">
    <property type="protein sequence ID" value="MCA9386890.1"/>
    <property type="molecule type" value="Genomic_DNA"/>
</dbReference>
<keyword evidence="1" id="KW-0472">Membrane</keyword>
<feature type="transmembrane region" description="Helical" evidence="1">
    <location>
        <begin position="12"/>
        <end position="35"/>
    </location>
</feature>
<dbReference type="AlphaFoldDB" id="A0A955RLN3"/>
<sequence>MKIIKQTLRKIVGLALVIIGIIGLILPIMPGWIFLIPGLMMIDERLGKFVRDKFSYLKRF</sequence>
<reference evidence="2" key="1">
    <citation type="submission" date="2020-04" db="EMBL/GenBank/DDBJ databases">
        <authorList>
            <person name="Zhang T."/>
        </authorList>
    </citation>
    <scope>NUCLEOTIDE SEQUENCE</scope>
    <source>
        <strain evidence="2">HKST-UBA09</strain>
    </source>
</reference>
<evidence type="ECO:0000313" key="3">
    <source>
        <dbReference type="Proteomes" id="UP000714915"/>
    </source>
</evidence>
<evidence type="ECO:0000313" key="2">
    <source>
        <dbReference type="EMBL" id="MCA9386890.1"/>
    </source>
</evidence>